<organism evidence="5">
    <name type="scientific">Thermofilum pendens</name>
    <dbReference type="NCBI Taxonomy" id="2269"/>
    <lineage>
        <taxon>Archaea</taxon>
        <taxon>Thermoproteota</taxon>
        <taxon>Thermoprotei</taxon>
        <taxon>Thermofilales</taxon>
        <taxon>Thermofilaceae</taxon>
        <taxon>Thermofilum</taxon>
    </lineage>
</organism>
<feature type="domain" description="Carboxyltransferase" evidence="4">
    <location>
        <begin position="37"/>
        <end position="103"/>
    </location>
</feature>
<dbReference type="InterPro" id="IPR003778">
    <property type="entry name" value="CT_A_B"/>
</dbReference>
<name>A0A7C3SP15_THEPE</name>
<reference evidence="5" key="1">
    <citation type="journal article" date="2020" name="mSystems">
        <title>Genome- and Community-Level Interaction Insights into Carbon Utilization and Element Cycling Functions of Hydrothermarchaeota in Hydrothermal Sediment.</title>
        <authorList>
            <person name="Zhou Z."/>
            <person name="Liu Y."/>
            <person name="Xu W."/>
            <person name="Pan J."/>
            <person name="Luo Z.H."/>
            <person name="Li M."/>
        </authorList>
    </citation>
    <scope>NUCLEOTIDE SEQUENCE [LARGE SCALE GENOMIC DNA]</scope>
    <source>
        <strain evidence="5">SpSt-8</strain>
    </source>
</reference>
<keyword evidence="3" id="KW-0067">ATP-binding</keyword>
<accession>A0A7C3SP15</accession>
<protein>
    <recommendedName>
        <fullName evidence="4">Carboxyltransferase domain-containing protein</fullName>
    </recommendedName>
</protein>
<evidence type="ECO:0000256" key="3">
    <source>
        <dbReference type="ARBA" id="ARBA00022840"/>
    </source>
</evidence>
<proteinExistence type="predicted"/>
<dbReference type="GO" id="GO:0005524">
    <property type="term" value="F:ATP binding"/>
    <property type="evidence" value="ECO:0007669"/>
    <property type="project" value="UniProtKB-KW"/>
</dbReference>
<keyword evidence="1" id="KW-0547">Nucleotide-binding</keyword>
<comment type="caution">
    <text evidence="5">The sequence shown here is derived from an EMBL/GenBank/DDBJ whole genome shotgun (WGS) entry which is preliminary data.</text>
</comment>
<dbReference type="AlphaFoldDB" id="A0A7C3SP15"/>
<keyword evidence="2" id="KW-0378">Hydrolase</keyword>
<evidence type="ECO:0000259" key="4">
    <source>
        <dbReference type="Pfam" id="PF02626"/>
    </source>
</evidence>
<dbReference type="EMBL" id="DTIB01000091">
    <property type="protein sequence ID" value="HGB25357.1"/>
    <property type="molecule type" value="Genomic_DNA"/>
</dbReference>
<evidence type="ECO:0000256" key="1">
    <source>
        <dbReference type="ARBA" id="ARBA00022741"/>
    </source>
</evidence>
<gene>
    <name evidence="5" type="ORF">ENV88_04885</name>
</gene>
<dbReference type="GO" id="GO:0016787">
    <property type="term" value="F:hydrolase activity"/>
    <property type="evidence" value="ECO:0007669"/>
    <property type="project" value="UniProtKB-KW"/>
</dbReference>
<sequence length="209" mass="22411">MGCSTTLKYHVGCLPPQPGMTIVVRIAEKAYASPNPSTSLDRYAHAAANLLCLNPLMSPAIELRGGELLIETSHPVLAAVTGAATVTVDGRKACTWAALRVERSLSVFAEGRAYVSVGGLRMPVERKVPLGTGATLSVEQNGHNGVSSRFLAALKVPPSLLSDNGDWLQAAHRLQRYLEILLDVVQRGAELVRVNIDGVEYEAWVLEVD</sequence>
<dbReference type="Pfam" id="PF02626">
    <property type="entry name" value="CT_A_B"/>
    <property type="match status" value="1"/>
</dbReference>
<evidence type="ECO:0000313" key="5">
    <source>
        <dbReference type="EMBL" id="HGB25357.1"/>
    </source>
</evidence>
<evidence type="ECO:0000256" key="2">
    <source>
        <dbReference type="ARBA" id="ARBA00022801"/>
    </source>
</evidence>